<sequence>MARAVSPIQKERCLINMQQLRDGDTALDLAHQPPHNSSSTTFDWDGPDDPDNPRNAPFLVRISTICAITLLAFASAFGGSVISPATETLLQEYNCNYEVGILPLAIYMLGLAFGPLVGAPLSETYGRRAVFVLTTPFFLIFMVSSGFAQSMAVLIICRFFAGVFASSNINNASAVVLDCTSDRYRGTVLQVYYSVPSLAATFAPLVGSFVTRGLSWRWTLWVGAIVATTFYLPVLFTKETYKRKILHDRAKQRGSTDMLSTQSSPGKKIRYFLAVLIQRPLHMLCTEPIVLLVSLFNGFIYGLTYSFVTSIPWIFQTYYSAGPTSESLAFLGATMGTLLANLPLFLLDRYLYQRKLVVVKYAQGDDARLPPEARLPAAMLGSLLLPITLLGGGWTAEYRVHWIVPILFQGLTMMCSLLIYSTASLFMLDAYGPLYGASASGAMMFSRYGMSFVFPLFALRLFKALGVGWASTLLAGMGILLAPTPWLFWKCGEKLRRKSRYEVCV</sequence>
<dbReference type="GO" id="GO:0000297">
    <property type="term" value="F:spermine transmembrane transporter activity"/>
    <property type="evidence" value="ECO:0007669"/>
    <property type="project" value="TreeGrafter"/>
</dbReference>
<dbReference type="GO" id="GO:0005886">
    <property type="term" value="C:plasma membrane"/>
    <property type="evidence" value="ECO:0007669"/>
    <property type="project" value="TreeGrafter"/>
</dbReference>
<dbReference type="SUPFAM" id="SSF103473">
    <property type="entry name" value="MFS general substrate transporter"/>
    <property type="match status" value="1"/>
</dbReference>
<feature type="domain" description="Major facilitator superfamily (MFS) profile" evidence="7">
    <location>
        <begin position="64"/>
        <end position="505"/>
    </location>
</feature>
<feature type="transmembrane region" description="Helical" evidence="6">
    <location>
        <begin position="129"/>
        <end position="147"/>
    </location>
</feature>
<dbReference type="InterPro" id="IPR020846">
    <property type="entry name" value="MFS_dom"/>
</dbReference>
<feature type="transmembrane region" description="Helical" evidence="6">
    <location>
        <begin position="289"/>
        <end position="315"/>
    </location>
</feature>
<evidence type="ECO:0000256" key="2">
    <source>
        <dbReference type="ARBA" id="ARBA00022692"/>
    </source>
</evidence>
<evidence type="ECO:0000256" key="3">
    <source>
        <dbReference type="ARBA" id="ARBA00022989"/>
    </source>
</evidence>
<feature type="transmembrane region" description="Helical" evidence="6">
    <location>
        <begin position="58"/>
        <end position="79"/>
    </location>
</feature>
<dbReference type="PANTHER" id="PTHR23502">
    <property type="entry name" value="MAJOR FACILITATOR SUPERFAMILY"/>
    <property type="match status" value="1"/>
</dbReference>
<keyword evidence="4 6" id="KW-0472">Membrane</keyword>
<evidence type="ECO:0000259" key="7">
    <source>
        <dbReference type="PROSITE" id="PS50850"/>
    </source>
</evidence>
<evidence type="ECO:0000256" key="1">
    <source>
        <dbReference type="ARBA" id="ARBA00004141"/>
    </source>
</evidence>
<feature type="transmembrane region" description="Helical" evidence="6">
    <location>
        <begin position="402"/>
        <end position="423"/>
    </location>
</feature>
<feature type="transmembrane region" description="Helical" evidence="6">
    <location>
        <begin position="327"/>
        <end position="347"/>
    </location>
</feature>
<dbReference type="AlphaFoldDB" id="A0AAJ0DVE9"/>
<reference evidence="8 9" key="1">
    <citation type="submission" date="2016-10" db="EMBL/GenBank/DDBJ databases">
        <title>The genome sequence of Colletotrichum fioriniae PJ7.</title>
        <authorList>
            <person name="Baroncelli R."/>
        </authorList>
    </citation>
    <scope>NUCLEOTIDE SEQUENCE [LARGE SCALE GENOMIC DNA]</scope>
    <source>
        <strain evidence="8 9">IMI 309622</strain>
    </source>
</reference>
<feature type="transmembrane region" description="Helical" evidence="6">
    <location>
        <begin position="216"/>
        <end position="236"/>
    </location>
</feature>
<name>A0AAJ0DVE9_9PEZI</name>
<feature type="transmembrane region" description="Helical" evidence="6">
    <location>
        <begin position="153"/>
        <end position="177"/>
    </location>
</feature>
<feature type="transmembrane region" description="Helical" evidence="6">
    <location>
        <begin position="377"/>
        <end position="396"/>
    </location>
</feature>
<dbReference type="Gene3D" id="1.20.1250.20">
    <property type="entry name" value="MFS general substrate transporter like domains"/>
    <property type="match status" value="1"/>
</dbReference>
<dbReference type="InterPro" id="IPR036259">
    <property type="entry name" value="MFS_trans_sf"/>
</dbReference>
<dbReference type="InterPro" id="IPR011701">
    <property type="entry name" value="MFS"/>
</dbReference>
<accession>A0AAJ0DVE9</accession>
<dbReference type="EMBL" id="MOOE01000017">
    <property type="protein sequence ID" value="KAK1515344.1"/>
    <property type="molecule type" value="Genomic_DNA"/>
</dbReference>
<dbReference type="PANTHER" id="PTHR23502:SF38">
    <property type="entry name" value="POLYAMINE TRANSPORTER 4"/>
    <property type="match status" value="1"/>
</dbReference>
<feature type="transmembrane region" description="Helical" evidence="6">
    <location>
        <begin position="444"/>
        <end position="462"/>
    </location>
</feature>
<comment type="subcellular location">
    <subcellularLocation>
        <location evidence="1">Membrane</location>
        <topology evidence="1">Multi-pass membrane protein</topology>
    </subcellularLocation>
</comment>
<dbReference type="PROSITE" id="PS50850">
    <property type="entry name" value="MFS"/>
    <property type="match status" value="1"/>
</dbReference>
<feature type="region of interest" description="Disordered" evidence="5">
    <location>
        <begin position="27"/>
        <end position="48"/>
    </location>
</feature>
<keyword evidence="9" id="KW-1185">Reference proteome</keyword>
<feature type="transmembrane region" description="Helical" evidence="6">
    <location>
        <begin position="189"/>
        <end position="210"/>
    </location>
</feature>
<evidence type="ECO:0000256" key="4">
    <source>
        <dbReference type="ARBA" id="ARBA00023136"/>
    </source>
</evidence>
<evidence type="ECO:0000313" key="9">
    <source>
        <dbReference type="Proteomes" id="UP001240678"/>
    </source>
</evidence>
<dbReference type="RefSeq" id="XP_060308111.1">
    <property type="nucleotide sequence ID" value="XM_060461683.1"/>
</dbReference>
<dbReference type="CDD" id="cd17323">
    <property type="entry name" value="MFS_Tpo1_MDR_like"/>
    <property type="match status" value="1"/>
</dbReference>
<evidence type="ECO:0000256" key="6">
    <source>
        <dbReference type="SAM" id="Phobius"/>
    </source>
</evidence>
<proteinExistence type="predicted"/>
<dbReference type="GO" id="GO:0015606">
    <property type="term" value="F:spermidine transmembrane transporter activity"/>
    <property type="evidence" value="ECO:0007669"/>
    <property type="project" value="TreeGrafter"/>
</dbReference>
<dbReference type="Proteomes" id="UP001240678">
    <property type="component" value="Unassembled WGS sequence"/>
</dbReference>
<comment type="caution">
    <text evidence="8">The sequence shown here is derived from an EMBL/GenBank/DDBJ whole genome shotgun (WGS) entry which is preliminary data.</text>
</comment>
<evidence type="ECO:0000256" key="5">
    <source>
        <dbReference type="SAM" id="MobiDB-lite"/>
    </source>
</evidence>
<keyword evidence="3 6" id="KW-1133">Transmembrane helix</keyword>
<gene>
    <name evidence="8" type="ORF">CCOS01_13537</name>
</gene>
<dbReference type="Pfam" id="PF07690">
    <property type="entry name" value="MFS_1"/>
    <property type="match status" value="1"/>
</dbReference>
<dbReference type="GeneID" id="85345230"/>
<evidence type="ECO:0000313" key="8">
    <source>
        <dbReference type="EMBL" id="KAK1515344.1"/>
    </source>
</evidence>
<feature type="transmembrane region" description="Helical" evidence="6">
    <location>
        <begin position="468"/>
        <end position="489"/>
    </location>
</feature>
<protein>
    <recommendedName>
        <fullName evidence="7">Major facilitator superfamily (MFS) profile domain-containing protein</fullName>
    </recommendedName>
</protein>
<organism evidence="8 9">
    <name type="scientific">Colletotrichum costaricense</name>
    <dbReference type="NCBI Taxonomy" id="1209916"/>
    <lineage>
        <taxon>Eukaryota</taxon>
        <taxon>Fungi</taxon>
        <taxon>Dikarya</taxon>
        <taxon>Ascomycota</taxon>
        <taxon>Pezizomycotina</taxon>
        <taxon>Sordariomycetes</taxon>
        <taxon>Hypocreomycetidae</taxon>
        <taxon>Glomerellales</taxon>
        <taxon>Glomerellaceae</taxon>
        <taxon>Colletotrichum</taxon>
        <taxon>Colletotrichum acutatum species complex</taxon>
    </lineage>
</organism>
<feature type="transmembrane region" description="Helical" evidence="6">
    <location>
        <begin position="99"/>
        <end position="117"/>
    </location>
</feature>
<keyword evidence="2 6" id="KW-0812">Transmembrane</keyword>